<evidence type="ECO:0000256" key="2">
    <source>
        <dbReference type="ARBA" id="ARBA00007362"/>
    </source>
</evidence>
<evidence type="ECO:0000256" key="4">
    <source>
        <dbReference type="ARBA" id="ARBA00022989"/>
    </source>
</evidence>
<dbReference type="PANTHER" id="PTHR32322">
    <property type="entry name" value="INNER MEMBRANE TRANSPORTER"/>
    <property type="match status" value="1"/>
</dbReference>
<keyword evidence="10" id="KW-1185">Reference proteome</keyword>
<feature type="transmembrane region" description="Helical" evidence="7">
    <location>
        <begin position="104"/>
        <end position="126"/>
    </location>
</feature>
<dbReference type="GO" id="GO:0016020">
    <property type="term" value="C:membrane"/>
    <property type="evidence" value="ECO:0007669"/>
    <property type="project" value="UniProtKB-SubCell"/>
</dbReference>
<feature type="transmembrane region" description="Helical" evidence="7">
    <location>
        <begin position="135"/>
        <end position="154"/>
    </location>
</feature>
<accession>A0A1I7K6R9</accession>
<name>A0A1I7K6R9_9BACL</name>
<feature type="transmembrane region" description="Helical" evidence="7">
    <location>
        <begin position="278"/>
        <end position="298"/>
    </location>
</feature>
<keyword evidence="5 7" id="KW-0472">Membrane</keyword>
<evidence type="ECO:0000259" key="8">
    <source>
        <dbReference type="Pfam" id="PF00892"/>
    </source>
</evidence>
<dbReference type="AlphaFoldDB" id="A0A1I7K6R9"/>
<evidence type="ECO:0000256" key="3">
    <source>
        <dbReference type="ARBA" id="ARBA00022692"/>
    </source>
</evidence>
<dbReference type="InterPro" id="IPR037185">
    <property type="entry name" value="EmrE-like"/>
</dbReference>
<feature type="transmembrane region" description="Helical" evidence="7">
    <location>
        <begin position="46"/>
        <end position="65"/>
    </location>
</feature>
<sequence length="326" mass="34590">MAGQVTVAQRFGGGWAGPLSLALAASIWGGLYVVSKVVLDAVPPFALVWIRYAIAVCVLFGAGWAMRLPMRVPWRDWTRMAVVGLVGYALSISAQFVGTYWSTAQMGAVITSTTPAFMVIFGRMVLGEPVTWRKGLSVVLATAGVWMIIGLGGLDAGARLGGWVLVLAALTWALMSVLVKRVPPQYPSWVITAHAMLAAWVVMTPAAIWQGRGVSWAALTRPGLVLGILYIGVISTAIAFFLWNYGLQRVDAGTGGLYFFFQPLTGALLGWWCLGERVGLSFLAGATLITAGVALVSLGQHHTGGRERGVQGGPPGEAIQPAQQHD</sequence>
<dbReference type="Proteomes" id="UP000183508">
    <property type="component" value="Unassembled WGS sequence"/>
</dbReference>
<evidence type="ECO:0000256" key="7">
    <source>
        <dbReference type="SAM" id="Phobius"/>
    </source>
</evidence>
<dbReference type="RefSeq" id="WP_074953560.1">
    <property type="nucleotide sequence ID" value="NZ_FPBV01000014.1"/>
</dbReference>
<organism evidence="9 10">
    <name type="scientific">Alicyclobacillus macrosporangiidus</name>
    <dbReference type="NCBI Taxonomy" id="392015"/>
    <lineage>
        <taxon>Bacteria</taxon>
        <taxon>Bacillati</taxon>
        <taxon>Bacillota</taxon>
        <taxon>Bacilli</taxon>
        <taxon>Bacillales</taxon>
        <taxon>Alicyclobacillaceae</taxon>
        <taxon>Alicyclobacillus</taxon>
    </lineage>
</organism>
<reference evidence="10" key="1">
    <citation type="submission" date="2016-10" db="EMBL/GenBank/DDBJ databases">
        <authorList>
            <person name="Varghese N."/>
        </authorList>
    </citation>
    <scope>NUCLEOTIDE SEQUENCE [LARGE SCALE GENOMIC DNA]</scope>
    <source>
        <strain evidence="10">DSM 17980</strain>
    </source>
</reference>
<dbReference type="EMBL" id="FPBV01000014">
    <property type="protein sequence ID" value="SFU93109.1"/>
    <property type="molecule type" value="Genomic_DNA"/>
</dbReference>
<dbReference type="PANTHER" id="PTHR32322:SF2">
    <property type="entry name" value="EAMA DOMAIN-CONTAINING PROTEIN"/>
    <property type="match status" value="1"/>
</dbReference>
<proteinExistence type="inferred from homology"/>
<feature type="transmembrane region" description="Helical" evidence="7">
    <location>
        <begin position="255"/>
        <end position="272"/>
    </location>
</feature>
<gene>
    <name evidence="9" type="ORF">SAMN05421543_1149</name>
</gene>
<evidence type="ECO:0000313" key="9">
    <source>
        <dbReference type="EMBL" id="SFU93109.1"/>
    </source>
</evidence>
<feature type="region of interest" description="Disordered" evidence="6">
    <location>
        <begin position="304"/>
        <end position="326"/>
    </location>
</feature>
<dbReference type="Pfam" id="PF00892">
    <property type="entry name" value="EamA"/>
    <property type="match status" value="2"/>
</dbReference>
<evidence type="ECO:0000256" key="6">
    <source>
        <dbReference type="SAM" id="MobiDB-lite"/>
    </source>
</evidence>
<feature type="transmembrane region" description="Helical" evidence="7">
    <location>
        <begin position="191"/>
        <end position="211"/>
    </location>
</feature>
<comment type="subcellular location">
    <subcellularLocation>
        <location evidence="1">Endomembrane system</location>
        <topology evidence="1">Multi-pass membrane protein</topology>
    </subcellularLocation>
</comment>
<feature type="transmembrane region" description="Helical" evidence="7">
    <location>
        <begin position="160"/>
        <end position="179"/>
    </location>
</feature>
<evidence type="ECO:0000256" key="1">
    <source>
        <dbReference type="ARBA" id="ARBA00004127"/>
    </source>
</evidence>
<feature type="transmembrane region" description="Helical" evidence="7">
    <location>
        <begin position="223"/>
        <end position="243"/>
    </location>
</feature>
<comment type="similarity">
    <text evidence="2">Belongs to the EamA transporter family.</text>
</comment>
<protein>
    <submittedName>
        <fullName evidence="9">Permease of the drug/metabolite transporter (DMT) superfamily</fullName>
    </submittedName>
</protein>
<dbReference type="STRING" id="392015.SAMN05421543_1149"/>
<dbReference type="SUPFAM" id="SSF103481">
    <property type="entry name" value="Multidrug resistance efflux transporter EmrE"/>
    <property type="match status" value="2"/>
</dbReference>
<feature type="transmembrane region" description="Helical" evidence="7">
    <location>
        <begin position="12"/>
        <end position="34"/>
    </location>
</feature>
<feature type="domain" description="EamA" evidence="8">
    <location>
        <begin position="161"/>
        <end position="297"/>
    </location>
</feature>
<feature type="transmembrane region" description="Helical" evidence="7">
    <location>
        <begin position="77"/>
        <end position="98"/>
    </location>
</feature>
<feature type="domain" description="EamA" evidence="8">
    <location>
        <begin position="17"/>
        <end position="149"/>
    </location>
</feature>
<evidence type="ECO:0000256" key="5">
    <source>
        <dbReference type="ARBA" id="ARBA00023136"/>
    </source>
</evidence>
<dbReference type="InterPro" id="IPR000620">
    <property type="entry name" value="EamA_dom"/>
</dbReference>
<evidence type="ECO:0000313" key="10">
    <source>
        <dbReference type="Proteomes" id="UP000183508"/>
    </source>
</evidence>
<keyword evidence="4 7" id="KW-1133">Transmembrane helix</keyword>
<dbReference type="InterPro" id="IPR050638">
    <property type="entry name" value="AA-Vitamin_Transporters"/>
</dbReference>
<keyword evidence="3 7" id="KW-0812">Transmembrane</keyword>